<dbReference type="Pfam" id="PF12680">
    <property type="entry name" value="SnoaL_2"/>
    <property type="match status" value="1"/>
</dbReference>
<feature type="domain" description="SnoaL-like" evidence="1">
    <location>
        <begin position="11"/>
        <end position="117"/>
    </location>
</feature>
<evidence type="ECO:0000313" key="3">
    <source>
        <dbReference type="Proteomes" id="UP000025947"/>
    </source>
</evidence>
<name>A0A051TSJ2_9MYCO</name>
<dbReference type="HOGENOM" id="CLU_132549_1_0_11"/>
<keyword evidence="3" id="KW-1185">Reference proteome</keyword>
<reference evidence="2 3" key="1">
    <citation type="submission" date="2014-04" db="EMBL/GenBank/DDBJ databases">
        <title>The Genome Sequence of Mycobacterium tuberculosis TKK-01-0051.</title>
        <authorList>
            <consortium name="The Broad Institute Genomics Platform"/>
            <consortium name="The Broad Institute Genome Sequencing Center for Infectious Disease"/>
            <person name="Earl A.M."/>
            <person name="Cohen K."/>
            <person name="Pym A."/>
            <person name="Bishai W."/>
            <person name="Maharaj K."/>
            <person name="Desjardins C."/>
            <person name="Abeel T."/>
            <person name="Young S."/>
            <person name="Zeng Q."/>
            <person name="Gargeya S."/>
            <person name="Abouelleil A."/>
            <person name="Alvarado L."/>
            <person name="Chapman S.B."/>
            <person name="Gainer-Dewar J."/>
            <person name="Goldberg J."/>
            <person name="Griggs A."/>
            <person name="Gujja S."/>
            <person name="Hansen M."/>
            <person name="Howarth C."/>
            <person name="Imamovic A."/>
            <person name="Larimer J."/>
            <person name="Murphy C."/>
            <person name="Naylor J."/>
            <person name="Pearson M."/>
            <person name="Poon T.W."/>
            <person name="Priest M."/>
            <person name="Roberts A."/>
            <person name="Saif S."/>
            <person name="Shea T."/>
            <person name="Sykes S."/>
            <person name="Wortman J."/>
            <person name="Nusbaum C."/>
            <person name="Birren B."/>
        </authorList>
    </citation>
    <scope>NUCLEOTIDE SEQUENCE [LARGE SCALE GENOMIC DNA]</scope>
    <source>
        <strain evidence="2 3">TKK-01-0051</strain>
    </source>
</reference>
<comment type="caution">
    <text evidence="2">The sequence shown here is derived from an EMBL/GenBank/DDBJ whole genome shotgun (WGS) entry which is preliminary data.</text>
</comment>
<proteinExistence type="predicted"/>
<dbReference type="InterPro" id="IPR032710">
    <property type="entry name" value="NTF2-like_dom_sf"/>
</dbReference>
<dbReference type="InterPro" id="IPR037401">
    <property type="entry name" value="SnoaL-like"/>
</dbReference>
<dbReference type="Gene3D" id="3.10.450.50">
    <property type="match status" value="1"/>
</dbReference>
<protein>
    <recommendedName>
        <fullName evidence="1">SnoaL-like domain-containing protein</fullName>
    </recommendedName>
</protein>
<evidence type="ECO:0000259" key="1">
    <source>
        <dbReference type="Pfam" id="PF12680"/>
    </source>
</evidence>
<dbReference type="RefSeq" id="WP_044487492.1">
    <property type="nucleotide sequence ID" value="NZ_KK328284.1"/>
</dbReference>
<dbReference type="EMBL" id="JLXW01000011">
    <property type="protein sequence ID" value="KBZ59718.1"/>
    <property type="molecule type" value="Genomic_DNA"/>
</dbReference>
<dbReference type="PATRIC" id="fig|1324261.3.peg.5325"/>
<dbReference type="AlphaFoldDB" id="A0A051TSJ2"/>
<dbReference type="SUPFAM" id="SSF54427">
    <property type="entry name" value="NTF2-like"/>
    <property type="match status" value="1"/>
</dbReference>
<dbReference type="Proteomes" id="UP000025947">
    <property type="component" value="Unassembled WGS sequence"/>
</dbReference>
<accession>A0A051TSJ2</accession>
<sequence>MTEHPAHEAGRRSREAVAVRDKDAWLAVFADDAIVEDPIGPSIFDPEGLGHRGRDAISAFWDKAIAPTTKIEFFFRDTYQCGNEEANVGHILITTGEYQTTAEGVFTYRVNAEGQMTALRAYWEMDRAAANTRKV</sequence>
<organism evidence="2 3">
    <name type="scientific">Mycobacterium [tuberculosis] TKK-01-0051</name>
    <dbReference type="NCBI Taxonomy" id="1324261"/>
    <lineage>
        <taxon>Bacteria</taxon>
        <taxon>Bacillati</taxon>
        <taxon>Actinomycetota</taxon>
        <taxon>Actinomycetes</taxon>
        <taxon>Mycobacteriales</taxon>
        <taxon>Mycobacteriaceae</taxon>
        <taxon>Mycobacterium</taxon>
        <taxon>Mycobacterium avium complex (MAC)</taxon>
    </lineage>
</organism>
<gene>
    <name evidence="2" type="ORF">K875_05285</name>
</gene>
<evidence type="ECO:0000313" key="2">
    <source>
        <dbReference type="EMBL" id="KBZ59718.1"/>
    </source>
</evidence>